<dbReference type="EMBL" id="JAGQLM010000130">
    <property type="protein sequence ID" value="MCA9375264.1"/>
    <property type="molecule type" value="Genomic_DNA"/>
</dbReference>
<dbReference type="AlphaFoldDB" id="A0A955HZ55"/>
<comment type="caution">
    <text evidence="1">The sequence shown here is derived from an EMBL/GenBank/DDBJ whole genome shotgun (WGS) entry which is preliminary data.</text>
</comment>
<name>A0A955HZ55_9BACT</name>
<gene>
    <name evidence="1" type="ORF">KC622_02960</name>
</gene>
<evidence type="ECO:0000313" key="1">
    <source>
        <dbReference type="EMBL" id="MCA9375264.1"/>
    </source>
</evidence>
<reference evidence="1" key="2">
    <citation type="journal article" date="2021" name="Microbiome">
        <title>Successional dynamics and alternative stable states in a saline activated sludge microbial community over 9 years.</title>
        <authorList>
            <person name="Wang Y."/>
            <person name="Ye J."/>
            <person name="Ju F."/>
            <person name="Liu L."/>
            <person name="Boyd J.A."/>
            <person name="Deng Y."/>
            <person name="Parks D.H."/>
            <person name="Jiang X."/>
            <person name="Yin X."/>
            <person name="Woodcroft B.J."/>
            <person name="Tyson G.W."/>
            <person name="Hugenholtz P."/>
            <person name="Polz M.F."/>
            <person name="Zhang T."/>
        </authorList>
    </citation>
    <scope>NUCLEOTIDE SEQUENCE</scope>
    <source>
        <strain evidence="1">HKST-UBA16</strain>
    </source>
</reference>
<protein>
    <submittedName>
        <fullName evidence="1">Uncharacterized protein</fullName>
    </submittedName>
</protein>
<dbReference type="Proteomes" id="UP000748332">
    <property type="component" value="Unassembled WGS sequence"/>
</dbReference>
<evidence type="ECO:0000313" key="2">
    <source>
        <dbReference type="Proteomes" id="UP000748332"/>
    </source>
</evidence>
<accession>A0A955HZ55</accession>
<reference evidence="1" key="1">
    <citation type="submission" date="2020-04" db="EMBL/GenBank/DDBJ databases">
        <authorList>
            <person name="Zhang T."/>
        </authorList>
    </citation>
    <scope>NUCLEOTIDE SEQUENCE</scope>
    <source>
        <strain evidence="1">HKST-UBA16</strain>
    </source>
</reference>
<sequence>MNDRNMFLGNLNAIHDSFIKNMNETLKISFNLCVNHDEMEEFFTRYPTPSVPQKLDFIASRIENPKSYILVNYYLATAIGAILKAVKLEYKASCKQKLNQLGLGETAFNEIEEMYRELGQSLKEDKTT</sequence>
<proteinExistence type="predicted"/>
<organism evidence="1 2">
    <name type="scientific">Candidatus Dojkabacteria bacterium</name>
    <dbReference type="NCBI Taxonomy" id="2099670"/>
    <lineage>
        <taxon>Bacteria</taxon>
        <taxon>Candidatus Dojkabacteria</taxon>
    </lineage>
</organism>